<dbReference type="PANTHER" id="PTHR43084">
    <property type="entry name" value="PERSULFIDE DIOXYGENASE ETHE1"/>
    <property type="match status" value="1"/>
</dbReference>
<dbReference type="SMART" id="SM00849">
    <property type="entry name" value="Lactamase_B"/>
    <property type="match status" value="1"/>
</dbReference>
<evidence type="ECO:0000313" key="4">
    <source>
        <dbReference type="Proteomes" id="UP001623290"/>
    </source>
</evidence>
<dbReference type="Pfam" id="PF00753">
    <property type="entry name" value="Lactamase_B"/>
    <property type="match status" value="1"/>
</dbReference>
<dbReference type="InterPro" id="IPR036866">
    <property type="entry name" value="RibonucZ/Hydroxyglut_hydro"/>
</dbReference>
<dbReference type="Gene3D" id="3.60.15.10">
    <property type="entry name" value="Ribonuclease Z/Hydroxyacylglutathione hydrolase-like"/>
    <property type="match status" value="1"/>
</dbReference>
<keyword evidence="1" id="KW-0479">Metal-binding</keyword>
<dbReference type="Proteomes" id="UP001623290">
    <property type="component" value="Plasmid unnamed2"/>
</dbReference>
<organism evidence="3 4">
    <name type="scientific">Thioclava litoralis</name>
    <dbReference type="NCBI Taxonomy" id="3076557"/>
    <lineage>
        <taxon>Bacteria</taxon>
        <taxon>Pseudomonadati</taxon>
        <taxon>Pseudomonadota</taxon>
        <taxon>Alphaproteobacteria</taxon>
        <taxon>Rhodobacterales</taxon>
        <taxon>Paracoccaceae</taxon>
        <taxon>Thioclava</taxon>
    </lineage>
</organism>
<keyword evidence="3" id="KW-0614">Plasmid</keyword>
<evidence type="ECO:0000259" key="2">
    <source>
        <dbReference type="SMART" id="SM00849"/>
    </source>
</evidence>
<accession>A0ABZ1E4E7</accession>
<dbReference type="InterPro" id="IPR001279">
    <property type="entry name" value="Metallo-B-lactamas"/>
</dbReference>
<dbReference type="EMBL" id="CP135445">
    <property type="protein sequence ID" value="WRY35593.1"/>
    <property type="molecule type" value="Genomic_DNA"/>
</dbReference>
<reference evidence="3 4" key="1">
    <citation type="submission" date="2023-09" db="EMBL/GenBank/DDBJ databases">
        <title>Thioclava shenzhenensis sp. nov., a multidrug resistant bacteria-antagonizing species isolated from coastal seawater.</title>
        <authorList>
            <person name="Long M."/>
        </authorList>
    </citation>
    <scope>NUCLEOTIDE SEQUENCE [LARGE SCALE GENOMIC DNA]</scope>
    <source>
        <strain evidence="3 4">FTW29</strain>
        <plasmid evidence="3 4">unnamed2</plasmid>
    </source>
</reference>
<sequence length="298" mass="32666">MLTKISPSRGSGSPVVVGFYEPVSGSCQYLVIDPDTRASALIDVVQEFDVTAARSGTESADHALALVRDHEADLKLILDTHPHADHLTAGRLLAERTGCPHWIGEKCTDIAKIWTEIYHLPPQTLDPATLYDRLLADGEEFTLGRLPVKVMLSPGHTLGSITYVIGDAAFVHDTFMQPDAGTSRADFPGGSAAELWDSLQAILALPDETRIFVGHDYGTKTREEPAWESTVAQQKAENIHIGGGRSRAEYIALREKRDATLSLPKQMLHALQVNLRGGRLPEPEADGHRYFKIPANRF</sequence>
<proteinExistence type="predicted"/>
<geneLocation type="plasmid" evidence="3 4">
    <name>unnamed2</name>
</geneLocation>
<name>A0ABZ1E4E7_9RHOB</name>
<dbReference type="InterPro" id="IPR051682">
    <property type="entry name" value="Mito_Persulfide_Diox"/>
</dbReference>
<dbReference type="InterPro" id="IPR044528">
    <property type="entry name" value="POD-like_MBL-fold"/>
</dbReference>
<keyword evidence="4" id="KW-1185">Reference proteome</keyword>
<gene>
    <name evidence="3" type="ORF">RPE78_17200</name>
</gene>
<dbReference type="RefSeq" id="WP_330629321.1">
    <property type="nucleotide sequence ID" value="NZ_CP135445.1"/>
</dbReference>
<dbReference type="CDD" id="cd07724">
    <property type="entry name" value="POD-like_MBL-fold"/>
    <property type="match status" value="1"/>
</dbReference>
<evidence type="ECO:0000256" key="1">
    <source>
        <dbReference type="ARBA" id="ARBA00022723"/>
    </source>
</evidence>
<feature type="domain" description="Metallo-beta-lactamase" evidence="2">
    <location>
        <begin position="25"/>
        <end position="215"/>
    </location>
</feature>
<dbReference type="SUPFAM" id="SSF56281">
    <property type="entry name" value="Metallo-hydrolase/oxidoreductase"/>
    <property type="match status" value="1"/>
</dbReference>
<protein>
    <submittedName>
        <fullName evidence="3">MBL fold metallo-hydrolase</fullName>
    </submittedName>
</protein>
<dbReference type="PANTHER" id="PTHR43084:SF1">
    <property type="entry name" value="PERSULFIDE DIOXYGENASE ETHE1, MITOCHONDRIAL"/>
    <property type="match status" value="1"/>
</dbReference>
<evidence type="ECO:0000313" key="3">
    <source>
        <dbReference type="EMBL" id="WRY35593.1"/>
    </source>
</evidence>